<comment type="caution">
    <text evidence="1">The sequence shown here is derived from an EMBL/GenBank/DDBJ whole genome shotgun (WGS) entry which is preliminary data.</text>
</comment>
<evidence type="ECO:0000313" key="1">
    <source>
        <dbReference type="EMBL" id="RNA12950.1"/>
    </source>
</evidence>
<dbReference type="Proteomes" id="UP000276133">
    <property type="component" value="Unassembled WGS sequence"/>
</dbReference>
<sequence length="129" mass="14592">MTIPILPHAKQEGRRLFGGEKWIYQQDGATAHTVDFEIILVKYRIKVTTNLEAFFFYIKISKVMNYGSPVKRSRSVSSSLISQFVASSELFVLGDKDCNPWYQPSFVNNHSVSKVLPVMCGVGQILCDQ</sequence>
<dbReference type="EMBL" id="REGN01005551">
    <property type="protein sequence ID" value="RNA12950.1"/>
    <property type="molecule type" value="Genomic_DNA"/>
</dbReference>
<accession>A0A3M7QNQ0</accession>
<proteinExistence type="predicted"/>
<organism evidence="1 2">
    <name type="scientific">Brachionus plicatilis</name>
    <name type="common">Marine rotifer</name>
    <name type="synonym">Brachionus muelleri</name>
    <dbReference type="NCBI Taxonomy" id="10195"/>
    <lineage>
        <taxon>Eukaryota</taxon>
        <taxon>Metazoa</taxon>
        <taxon>Spiralia</taxon>
        <taxon>Gnathifera</taxon>
        <taxon>Rotifera</taxon>
        <taxon>Eurotatoria</taxon>
        <taxon>Monogononta</taxon>
        <taxon>Pseudotrocha</taxon>
        <taxon>Ploima</taxon>
        <taxon>Brachionidae</taxon>
        <taxon>Brachionus</taxon>
    </lineage>
</organism>
<keyword evidence="2" id="KW-1185">Reference proteome</keyword>
<evidence type="ECO:0000313" key="2">
    <source>
        <dbReference type="Proteomes" id="UP000276133"/>
    </source>
</evidence>
<protein>
    <submittedName>
        <fullName evidence="1">Uncharacterized protein</fullName>
    </submittedName>
</protein>
<dbReference type="AlphaFoldDB" id="A0A3M7QNQ0"/>
<gene>
    <name evidence="1" type="ORF">BpHYR1_037640</name>
</gene>
<reference evidence="1 2" key="1">
    <citation type="journal article" date="2018" name="Sci. Rep.">
        <title>Genomic signatures of local adaptation to the degree of environmental predictability in rotifers.</title>
        <authorList>
            <person name="Franch-Gras L."/>
            <person name="Hahn C."/>
            <person name="Garcia-Roger E.M."/>
            <person name="Carmona M.J."/>
            <person name="Serra M."/>
            <person name="Gomez A."/>
        </authorList>
    </citation>
    <scope>NUCLEOTIDE SEQUENCE [LARGE SCALE GENOMIC DNA]</scope>
    <source>
        <strain evidence="1">HYR1</strain>
    </source>
</reference>
<name>A0A3M7QNQ0_BRAPC</name>